<reference evidence="5 6" key="1">
    <citation type="submission" date="2016-10" db="EMBL/GenBank/DDBJ databases">
        <authorList>
            <person name="de Groot N.N."/>
        </authorList>
    </citation>
    <scope>NUCLEOTIDE SEQUENCE [LARGE SCALE GENOMIC DNA]</scope>
    <source>
        <strain evidence="5 6">MAR_2009_71</strain>
    </source>
</reference>
<organism evidence="5 6">
    <name type="scientific">Maribacter dokdonensis</name>
    <dbReference type="NCBI Taxonomy" id="320912"/>
    <lineage>
        <taxon>Bacteria</taxon>
        <taxon>Pseudomonadati</taxon>
        <taxon>Bacteroidota</taxon>
        <taxon>Flavobacteriia</taxon>
        <taxon>Flavobacteriales</taxon>
        <taxon>Flavobacteriaceae</taxon>
        <taxon>Maribacter</taxon>
    </lineage>
</organism>
<evidence type="ECO:0000313" key="6">
    <source>
        <dbReference type="Proteomes" id="UP000183038"/>
    </source>
</evidence>
<evidence type="ECO:0000313" key="5">
    <source>
        <dbReference type="EMBL" id="SEC72914.1"/>
    </source>
</evidence>
<evidence type="ECO:0000256" key="2">
    <source>
        <dbReference type="ARBA" id="ARBA00022801"/>
    </source>
</evidence>
<dbReference type="Gene3D" id="3.40.720.10">
    <property type="entry name" value="Alkaline Phosphatase, subunit A"/>
    <property type="match status" value="1"/>
</dbReference>
<feature type="chain" id="PRO_5010357404" evidence="3">
    <location>
        <begin position="26"/>
        <end position="542"/>
    </location>
</feature>
<dbReference type="PANTHER" id="PTHR43108">
    <property type="entry name" value="N-ACETYLGLUCOSAMINE-6-SULFATASE FAMILY MEMBER"/>
    <property type="match status" value="1"/>
</dbReference>
<dbReference type="PANTHER" id="PTHR43108:SF6">
    <property type="entry name" value="N-SULPHOGLUCOSAMINE SULPHOHYDROLASE"/>
    <property type="match status" value="1"/>
</dbReference>
<dbReference type="EMBL" id="FNTB01000001">
    <property type="protein sequence ID" value="SEC72914.1"/>
    <property type="molecule type" value="Genomic_DNA"/>
</dbReference>
<dbReference type="InterPro" id="IPR024607">
    <property type="entry name" value="Sulfatase_CS"/>
</dbReference>
<sequence length="542" mass="63444">MKLKNVYIRFVRVSRIISFVGLCCASLLNLSCKTTVEEQKDTRPNIVFIMSDDHAYQAISAYGYGLNNTPNIDRIGKEGAIFNRFFITNSICAPSRAVMLTGKHSHINGKVDNISPFNWDQDNFAKSLQSAGYQTALIGKIHLDGLPQGFDYSNVLPGQGQYYAPDFIENGVKKTIPGYITQVTTDLALNWLKKKRDDSKPFLLLYHQKAPHRTWMPEEKYLGLFDSVKIDAPANFFDDFEGREAAKTQEMSILKDMDLVYDLKLLDKEDELQTHYRKNFQKQYGRMTPEQKAVWDAYYNPIIEEFKSMDLEGEKLALWKYGRYIRDYLSTVQSVDDGVGQVLDYLKENDLEQNTIVVYTSDQGFYLGEHGWFDKRFMYEESFRTPLLVRYPKEIKPGTEINGLVQNLDFAPTFLDYAGLDISKDIQGKSFRKLVNGEASEWRDAVYYTYYEYPGEHRVKRHYGIRTDRYKLIHFYYDIEDWELYDLQKDPYEMNNIYNDPEYSSIQKELHENLKELREKYGDSEALTQENLDRYLEARKKK</sequence>
<dbReference type="PROSITE" id="PS00523">
    <property type="entry name" value="SULFATASE_1"/>
    <property type="match status" value="1"/>
</dbReference>
<dbReference type="CDD" id="cd16031">
    <property type="entry name" value="G6S_like"/>
    <property type="match status" value="1"/>
</dbReference>
<dbReference type="OrthoDB" id="9763552at2"/>
<evidence type="ECO:0000256" key="3">
    <source>
        <dbReference type="SAM" id="SignalP"/>
    </source>
</evidence>
<dbReference type="SUPFAM" id="SSF53649">
    <property type="entry name" value="Alkaline phosphatase-like"/>
    <property type="match status" value="1"/>
</dbReference>
<evidence type="ECO:0000256" key="1">
    <source>
        <dbReference type="ARBA" id="ARBA00008779"/>
    </source>
</evidence>
<keyword evidence="2" id="KW-0378">Hydrolase</keyword>
<dbReference type="Pfam" id="PF16347">
    <property type="entry name" value="SGSH_C"/>
    <property type="match status" value="1"/>
</dbReference>
<dbReference type="AlphaFoldDB" id="A0A1H4UXM6"/>
<gene>
    <name evidence="5" type="ORF">SAMN05192540_3927</name>
</gene>
<feature type="domain" description="N-sulphoglucosamine sulphohydrolase C-terminal" evidence="4">
    <location>
        <begin position="368"/>
        <end position="520"/>
    </location>
</feature>
<evidence type="ECO:0000259" key="4">
    <source>
        <dbReference type="Pfam" id="PF16347"/>
    </source>
</evidence>
<comment type="similarity">
    <text evidence="1">Belongs to the sulfatase family.</text>
</comment>
<dbReference type="InterPro" id="IPR017850">
    <property type="entry name" value="Alkaline_phosphatase_core_sf"/>
</dbReference>
<proteinExistence type="inferred from homology"/>
<keyword evidence="3" id="KW-0732">Signal</keyword>
<dbReference type="GO" id="GO:0016787">
    <property type="term" value="F:hydrolase activity"/>
    <property type="evidence" value="ECO:0007669"/>
    <property type="project" value="UniProtKB-KW"/>
</dbReference>
<feature type="signal peptide" evidence="3">
    <location>
        <begin position="1"/>
        <end position="25"/>
    </location>
</feature>
<name>A0A1H4UXM6_9FLAO</name>
<accession>A0A1H4UXM6</accession>
<protein>
    <submittedName>
        <fullName evidence="5">Arylsulfatase A</fullName>
    </submittedName>
</protein>
<dbReference type="InterPro" id="IPR032506">
    <property type="entry name" value="SGSH_C"/>
</dbReference>
<dbReference type="RefSeq" id="WP_074674578.1">
    <property type="nucleotide sequence ID" value="NZ_FNTB01000001.1"/>
</dbReference>
<dbReference type="Proteomes" id="UP000183038">
    <property type="component" value="Unassembled WGS sequence"/>
</dbReference>